<feature type="compositionally biased region" description="Acidic residues" evidence="1">
    <location>
        <begin position="240"/>
        <end position="250"/>
    </location>
</feature>
<feature type="transmembrane region" description="Helical" evidence="2">
    <location>
        <begin position="288"/>
        <end position="312"/>
    </location>
</feature>
<reference evidence="3 4" key="1">
    <citation type="submission" date="2014-05" db="EMBL/GenBank/DDBJ databases">
        <title>De novo Genome Sequence of Spirocheata sp.</title>
        <authorList>
            <person name="Shivani Y."/>
            <person name="Subhash Y."/>
            <person name="Tushar L."/>
            <person name="Sasikala C."/>
            <person name="Ramana C.V."/>
        </authorList>
    </citation>
    <scope>NUCLEOTIDE SEQUENCE [LARGE SCALE GENOMIC DNA]</scope>
    <source>
        <strain evidence="3 4">JC230</strain>
    </source>
</reference>
<sequence length="343" mass="37050">MIGIRLADGSFFPVLDSQSAGGRKIIITPARPEKHLVRLGCYAAEREDFADALLVGTITMETQGDELTLEMHPSPDGSGFSATLSDPSSGHYESAQFDPDKARARAEEPQTDTDPDTGVDLSDEDPGDFKSDLLQGLSSQEPEADDESDFPEPEIAGGDQDTGMFLEDESLDGLEFDESLEQELDQIQVDATSPGDQGGEAVMDDLAFPDDLYEDGLEDEEDIDFSQDLEEALAENPLEGQDELSADDDSAIWRTPSELTDDLEADLESEWTDEDSDTPPSQRPFRPLVFLGFLLAALAALLGLSYLVFIGLKGPEYPPLDKVAFSPPAGVVSVSEEPPPGLL</sequence>
<feature type="compositionally biased region" description="Acidic residues" evidence="1">
    <location>
        <begin position="207"/>
        <end position="233"/>
    </location>
</feature>
<feature type="region of interest" description="Disordered" evidence="1">
    <location>
        <begin position="68"/>
        <end position="282"/>
    </location>
</feature>
<feature type="compositionally biased region" description="Acidic residues" evidence="1">
    <location>
        <begin position="109"/>
        <end position="126"/>
    </location>
</feature>
<dbReference type="OrthoDB" id="359020at2"/>
<dbReference type="STRING" id="1480694.DC28_04255"/>
<dbReference type="AlphaFoldDB" id="A0A098QZR9"/>
<comment type="caution">
    <text evidence="3">The sequence shown here is derived from an EMBL/GenBank/DDBJ whole genome shotgun (WGS) entry which is preliminary data.</text>
</comment>
<feature type="compositionally biased region" description="Basic and acidic residues" evidence="1">
    <location>
        <begin position="98"/>
        <end position="108"/>
    </location>
</feature>
<organism evidence="3 4">
    <name type="scientific">Spirochaeta lutea</name>
    <dbReference type="NCBI Taxonomy" id="1480694"/>
    <lineage>
        <taxon>Bacteria</taxon>
        <taxon>Pseudomonadati</taxon>
        <taxon>Spirochaetota</taxon>
        <taxon>Spirochaetia</taxon>
        <taxon>Spirochaetales</taxon>
        <taxon>Spirochaetaceae</taxon>
        <taxon>Spirochaeta</taxon>
    </lineage>
</organism>
<proteinExistence type="predicted"/>
<gene>
    <name evidence="3" type="ORF">DC28_04255</name>
</gene>
<evidence type="ECO:0000256" key="2">
    <source>
        <dbReference type="SAM" id="Phobius"/>
    </source>
</evidence>
<keyword evidence="4" id="KW-1185">Reference proteome</keyword>
<protein>
    <submittedName>
        <fullName evidence="3">Uncharacterized protein</fullName>
    </submittedName>
</protein>
<evidence type="ECO:0000313" key="3">
    <source>
        <dbReference type="EMBL" id="KGE73345.1"/>
    </source>
</evidence>
<evidence type="ECO:0000313" key="4">
    <source>
        <dbReference type="Proteomes" id="UP000029692"/>
    </source>
</evidence>
<feature type="compositionally biased region" description="Acidic residues" evidence="1">
    <location>
        <begin position="166"/>
        <end position="184"/>
    </location>
</feature>
<name>A0A098QZR9_9SPIO</name>
<feature type="compositionally biased region" description="Acidic residues" evidence="1">
    <location>
        <begin position="142"/>
        <end position="152"/>
    </location>
</feature>
<dbReference type="EMBL" id="JNUP01000031">
    <property type="protein sequence ID" value="KGE73345.1"/>
    <property type="molecule type" value="Genomic_DNA"/>
</dbReference>
<dbReference type="RefSeq" id="WP_037546253.1">
    <property type="nucleotide sequence ID" value="NZ_JNUP01000031.1"/>
</dbReference>
<keyword evidence="2" id="KW-0472">Membrane</keyword>
<dbReference type="Proteomes" id="UP000029692">
    <property type="component" value="Unassembled WGS sequence"/>
</dbReference>
<keyword evidence="2" id="KW-0812">Transmembrane</keyword>
<accession>A0A098QZR9</accession>
<feature type="compositionally biased region" description="Acidic residues" evidence="1">
    <location>
        <begin position="259"/>
        <end position="277"/>
    </location>
</feature>
<evidence type="ECO:0000256" key="1">
    <source>
        <dbReference type="SAM" id="MobiDB-lite"/>
    </source>
</evidence>
<keyword evidence="2" id="KW-1133">Transmembrane helix</keyword>